<dbReference type="AlphaFoldDB" id="A0A6J7DGP1"/>
<proteinExistence type="predicted"/>
<evidence type="ECO:0000313" key="1">
    <source>
        <dbReference type="EMBL" id="CAB4868055.1"/>
    </source>
</evidence>
<reference evidence="1" key="1">
    <citation type="submission" date="2020-05" db="EMBL/GenBank/DDBJ databases">
        <authorList>
            <person name="Chiriac C."/>
            <person name="Salcher M."/>
            <person name="Ghai R."/>
            <person name="Kavagutti S V."/>
        </authorList>
    </citation>
    <scope>NUCLEOTIDE SEQUENCE</scope>
</reference>
<sequence>MAITGVLVNKFFLKTSETESGAKYNVEKVGSNQSTWLPPGFNNLVIV</sequence>
<dbReference type="EMBL" id="CAFBLG010000074">
    <property type="protein sequence ID" value="CAB4868055.1"/>
    <property type="molecule type" value="Genomic_DNA"/>
</dbReference>
<accession>A0A6J7DGP1</accession>
<gene>
    <name evidence="1" type="ORF">UFOPK3295_00779</name>
</gene>
<name>A0A6J7DGP1_9ZZZZ</name>
<organism evidence="1">
    <name type="scientific">freshwater metagenome</name>
    <dbReference type="NCBI Taxonomy" id="449393"/>
    <lineage>
        <taxon>unclassified sequences</taxon>
        <taxon>metagenomes</taxon>
        <taxon>ecological metagenomes</taxon>
    </lineage>
</organism>
<protein>
    <submittedName>
        <fullName evidence="1">Unannotated protein</fullName>
    </submittedName>
</protein>